<feature type="region of interest" description="Disordered" evidence="1">
    <location>
        <begin position="360"/>
        <end position="382"/>
    </location>
</feature>
<evidence type="ECO:0000313" key="3">
    <source>
        <dbReference type="EMBL" id="AEO71372.1"/>
    </source>
</evidence>
<dbReference type="InterPro" id="IPR048535">
    <property type="entry name" value="RRN6_beta-prop"/>
</dbReference>
<dbReference type="Proteomes" id="UP000008181">
    <property type="component" value="Chromosome 6"/>
</dbReference>
<evidence type="ECO:0000259" key="2">
    <source>
        <dbReference type="Pfam" id="PF10214"/>
    </source>
</evidence>
<proteinExistence type="predicted"/>
<dbReference type="eggNOG" id="ENOG502QRAW">
    <property type="taxonomic scope" value="Eukaryota"/>
</dbReference>
<reference evidence="3 4" key="1">
    <citation type="journal article" date="2011" name="Nat. Biotechnol.">
        <title>Comparative genomic analysis of the thermophilic biomass-degrading fungi Myceliophthora thermophila and Thielavia terrestris.</title>
        <authorList>
            <person name="Berka R.M."/>
            <person name="Grigoriev I.V."/>
            <person name="Otillar R."/>
            <person name="Salamov A."/>
            <person name="Grimwood J."/>
            <person name="Reid I."/>
            <person name="Ishmael N."/>
            <person name="John T."/>
            <person name="Darmond C."/>
            <person name="Moisan M.-C."/>
            <person name="Henrissat B."/>
            <person name="Coutinho P.M."/>
            <person name="Lombard V."/>
            <person name="Natvig D.O."/>
            <person name="Lindquist E."/>
            <person name="Schmutz J."/>
            <person name="Lucas S."/>
            <person name="Harris P."/>
            <person name="Powlowski J."/>
            <person name="Bellemare A."/>
            <person name="Taylor D."/>
            <person name="Butler G."/>
            <person name="de Vries R.P."/>
            <person name="Allijn I.E."/>
            <person name="van den Brink J."/>
            <person name="Ushinsky S."/>
            <person name="Storms R."/>
            <person name="Powell A.J."/>
            <person name="Paulsen I.T."/>
            <person name="Elbourne L.D.H."/>
            <person name="Baker S.E."/>
            <person name="Magnuson J."/>
            <person name="LaBoissiere S."/>
            <person name="Clutterbuck A.J."/>
            <person name="Martinez D."/>
            <person name="Wogulis M."/>
            <person name="de Leon A.L."/>
            <person name="Rey M.W."/>
            <person name="Tsang A."/>
        </authorList>
    </citation>
    <scope>NUCLEOTIDE SEQUENCE [LARGE SCALE GENOMIC DNA]</scope>
    <source>
        <strain evidence="4">ATCC 38088 / NRRL 8126</strain>
    </source>
</reference>
<protein>
    <recommendedName>
        <fullName evidence="2">RRN6 beta-propeller domain-containing protein</fullName>
    </recommendedName>
</protein>
<dbReference type="EMBL" id="CP003014">
    <property type="protein sequence ID" value="AEO71372.1"/>
    <property type="molecule type" value="Genomic_DNA"/>
</dbReference>
<dbReference type="InterPro" id="IPR019350">
    <property type="entry name" value="RNA_pol_I-sp_TIF_RRN6-like"/>
</dbReference>
<dbReference type="GO" id="GO:0001163">
    <property type="term" value="F:RNA polymerase I transcription regulatory region sequence-specific DNA binding"/>
    <property type="evidence" value="ECO:0007669"/>
    <property type="project" value="TreeGrafter"/>
</dbReference>
<evidence type="ECO:0000313" key="4">
    <source>
        <dbReference type="Proteomes" id="UP000008181"/>
    </source>
</evidence>
<feature type="compositionally biased region" description="Basic residues" evidence="1">
    <location>
        <begin position="1050"/>
        <end position="1059"/>
    </location>
</feature>
<sequence length="1067" mass="118049">MDDQKHAVQAPGRLKTRRVAADGIVGRLTYTPALGDEVIGQMRRNRVKDDAPRFKQVMPFTRWCPPAKGATSQSSELRPSQAARSQKNFLLEYLPEASIPDHETESLLLEELAASHANLRSEPSSPAPLFSVGEAADMRESDTAKAHPVLALASGISGNVLRLIGLAREECVWAEADIRVRLHVANPQLEGEWCQDAVPISLVRFAVDSQRYDPIRWLLVQNGVSTTVYEPELRSIPMPSVGTSARLSGRSVASQIFANPLASIPCHRTGGSLQTDVAFARCRETNMPQLAIIDQAGYWSLWDITGRRNTRPKNLTPVMRMCGNAVSGFIPKLPSISTADPLLHTILWLSLEQKASKLPSRSVSRTTYPSKRTRESVEPEQQPSRGALLLCNPLALHLFDLAGRKLHSVSHLVLSRDSHRILGASPSRLDPAHAFILTDTNVLWVAVNESEDETLTLDILASCPHQKDANDPTLRLDVSPAAYINDLLACFVCVRSTRDTEMAVFWFFKPAPGTPARYHRDFVSLKDVPNFIGLSFIPAGRRVGKEPTSAAGRTMRKAQLRFFQLLTLGQDLDVHCALCAWSDGPNASVPPPDASEPLEESSNRRLKLLQNLTDAFAVPDEFDERAVFRRKELASTSLESLGGGIQQRIDFGLVAQRLSGSAEPGAGDEAGRMSPVDHVDFDFIAKAVEREKEDGYMPRHSLLDLAAPYRTEHHLLRLAREWDAQQEMLHRRASDWLFVPEARRPLADFGPDDLVERLRDIFPNPQSARDTRSLEKREQVLQIMAAEMFLSNVGVSAVPQAWASMNEPPSSSLPFPSSPTLMPSSQLSLPRSSKDKGKRKIKEEDPAEPEERGDAVALRLRKYATLNPSPTIHGEPALALSRWDLGADPDDITWKPGQDLEAEDALNRRRRKLEARRRKAERLSQRILGEDSLLMEQSSQSLGGLSSQPLPTILPTSSSQRQSQSQSQPQQAGSPWAFSSQQAMGVGTPGVRPGSPLRREYRRDSGMGVFSSQLSQQQQQQSQGTPSQPVSQVLPGLFGGRPSFSPFKRSPLKKGKRKSELRMSGFR</sequence>
<gene>
    <name evidence="3" type="ORF">THITE_2123642</name>
</gene>
<dbReference type="RefSeq" id="XP_003657708.1">
    <property type="nucleotide sequence ID" value="XM_003657660.1"/>
</dbReference>
<dbReference type="GeneID" id="11522988"/>
<dbReference type="Pfam" id="PF10214">
    <property type="entry name" value="Rrn6_beta-prop"/>
    <property type="match status" value="1"/>
</dbReference>
<dbReference type="OrthoDB" id="4090074at2759"/>
<feature type="compositionally biased region" description="Low complexity" evidence="1">
    <location>
        <begin position="937"/>
        <end position="974"/>
    </location>
</feature>
<keyword evidence="4" id="KW-1185">Reference proteome</keyword>
<feature type="compositionally biased region" description="Polar residues" evidence="1">
    <location>
        <begin position="360"/>
        <end position="370"/>
    </location>
</feature>
<dbReference type="PANTHER" id="PTHR28221:SF2">
    <property type="entry name" value="RNA POLYMERASE I-SPECIFIC TRANSCRIPTION INITIATION FACTOR RRN6"/>
    <property type="match status" value="1"/>
</dbReference>
<dbReference type="PANTHER" id="PTHR28221">
    <property type="entry name" value="RNA POLYMERASE I-SPECIFIC TRANSCRIPTION INITIATION FACTOR RRN6"/>
    <property type="match status" value="1"/>
</dbReference>
<feature type="region of interest" description="Disordered" evidence="1">
    <location>
        <begin position="915"/>
        <end position="1067"/>
    </location>
</feature>
<feature type="region of interest" description="Disordered" evidence="1">
    <location>
        <begin position="805"/>
        <end position="854"/>
    </location>
</feature>
<dbReference type="AlphaFoldDB" id="G2RHR0"/>
<dbReference type="HOGENOM" id="CLU_005807_1_0_1"/>
<dbReference type="GO" id="GO:0042790">
    <property type="term" value="P:nucleolar large rRNA transcription by RNA polymerase I"/>
    <property type="evidence" value="ECO:0007669"/>
    <property type="project" value="TreeGrafter"/>
</dbReference>
<feature type="compositionally biased region" description="Low complexity" evidence="1">
    <location>
        <begin position="808"/>
        <end position="825"/>
    </location>
</feature>
<evidence type="ECO:0000256" key="1">
    <source>
        <dbReference type="SAM" id="MobiDB-lite"/>
    </source>
</evidence>
<dbReference type="GO" id="GO:0070860">
    <property type="term" value="C:RNA polymerase I core factor complex"/>
    <property type="evidence" value="ECO:0007669"/>
    <property type="project" value="TreeGrafter"/>
</dbReference>
<dbReference type="KEGG" id="ttt:THITE_2123642"/>
<feature type="compositionally biased region" description="Low complexity" evidence="1">
    <location>
        <begin position="1011"/>
        <end position="1032"/>
    </location>
</feature>
<feature type="compositionally biased region" description="Basic and acidic residues" evidence="1">
    <location>
        <begin position="841"/>
        <end position="854"/>
    </location>
</feature>
<feature type="domain" description="RRN6 beta-propeller" evidence="2">
    <location>
        <begin position="128"/>
        <end position="511"/>
    </location>
</feature>
<name>G2RHR0_THETT</name>
<organism evidence="3 4">
    <name type="scientific">Thermothielavioides terrestris (strain ATCC 38088 / NRRL 8126)</name>
    <name type="common">Thielavia terrestris</name>
    <dbReference type="NCBI Taxonomy" id="578455"/>
    <lineage>
        <taxon>Eukaryota</taxon>
        <taxon>Fungi</taxon>
        <taxon>Dikarya</taxon>
        <taxon>Ascomycota</taxon>
        <taxon>Pezizomycotina</taxon>
        <taxon>Sordariomycetes</taxon>
        <taxon>Sordariomycetidae</taxon>
        <taxon>Sordariales</taxon>
        <taxon>Chaetomiaceae</taxon>
        <taxon>Thermothielavioides</taxon>
        <taxon>Thermothielavioides terrestris</taxon>
    </lineage>
</organism>
<accession>G2RHR0</accession>
<dbReference type="GO" id="GO:0001179">
    <property type="term" value="F:RNA polymerase I general transcription initiation factor binding"/>
    <property type="evidence" value="ECO:0007669"/>
    <property type="project" value="TreeGrafter"/>
</dbReference>